<feature type="compositionally biased region" description="Polar residues" evidence="1">
    <location>
        <begin position="244"/>
        <end position="258"/>
    </location>
</feature>
<protein>
    <submittedName>
        <fullName evidence="2">Uncharacterized protein</fullName>
    </submittedName>
</protein>
<evidence type="ECO:0000313" key="3">
    <source>
        <dbReference type="EMBL" id="WWC70218.1"/>
    </source>
</evidence>
<feature type="compositionally biased region" description="Basic residues" evidence="1">
    <location>
        <begin position="130"/>
        <end position="139"/>
    </location>
</feature>
<feature type="region of interest" description="Disordered" evidence="1">
    <location>
        <begin position="1"/>
        <end position="73"/>
    </location>
</feature>
<feature type="compositionally biased region" description="Basic and acidic residues" evidence="1">
    <location>
        <begin position="362"/>
        <end position="387"/>
    </location>
</feature>
<feature type="compositionally biased region" description="Polar residues" evidence="1">
    <location>
        <begin position="1"/>
        <end position="10"/>
    </location>
</feature>
<evidence type="ECO:0000313" key="2">
    <source>
        <dbReference type="EMBL" id="OCF49733.1"/>
    </source>
</evidence>
<organism evidence="2">
    <name type="scientific">Kwoniella pini CBS 10737</name>
    <dbReference type="NCBI Taxonomy" id="1296096"/>
    <lineage>
        <taxon>Eukaryota</taxon>
        <taxon>Fungi</taxon>
        <taxon>Dikarya</taxon>
        <taxon>Basidiomycota</taxon>
        <taxon>Agaricomycotina</taxon>
        <taxon>Tremellomycetes</taxon>
        <taxon>Tremellales</taxon>
        <taxon>Cryptococcaceae</taxon>
        <taxon>Kwoniella</taxon>
    </lineage>
</organism>
<feature type="compositionally biased region" description="Low complexity" evidence="1">
    <location>
        <begin position="510"/>
        <end position="521"/>
    </location>
</feature>
<evidence type="ECO:0000313" key="4">
    <source>
        <dbReference type="Proteomes" id="UP000094020"/>
    </source>
</evidence>
<proteinExistence type="predicted"/>
<dbReference type="Proteomes" id="UP000094020">
    <property type="component" value="Chromosome 5"/>
</dbReference>
<reference evidence="2" key="1">
    <citation type="submission" date="2013-07" db="EMBL/GenBank/DDBJ databases">
        <title>The Genome Sequence of Cryptococcus pinus CBS10737.</title>
        <authorList>
            <consortium name="The Broad Institute Genome Sequencing Platform"/>
            <person name="Cuomo C."/>
            <person name="Litvintseva A."/>
            <person name="Chen Y."/>
            <person name="Heitman J."/>
            <person name="Sun S."/>
            <person name="Springer D."/>
            <person name="Dromer F."/>
            <person name="Young S.K."/>
            <person name="Zeng Q."/>
            <person name="Gargeya S."/>
            <person name="Fitzgerald M."/>
            <person name="Abouelleil A."/>
            <person name="Alvarado L."/>
            <person name="Berlin A.M."/>
            <person name="Chapman S.B."/>
            <person name="Dewar J."/>
            <person name="Goldberg J."/>
            <person name="Griggs A."/>
            <person name="Gujja S."/>
            <person name="Hansen M."/>
            <person name="Howarth C."/>
            <person name="Imamovic A."/>
            <person name="Larimer J."/>
            <person name="McCowan C."/>
            <person name="Murphy C."/>
            <person name="Pearson M."/>
            <person name="Priest M."/>
            <person name="Roberts A."/>
            <person name="Saif S."/>
            <person name="Shea T."/>
            <person name="Sykes S."/>
            <person name="Wortman J."/>
            <person name="Nusbaum C."/>
            <person name="Birren B."/>
        </authorList>
    </citation>
    <scope>NUCLEOTIDE SEQUENCE [LARGE SCALE GENOMIC DNA]</scope>
    <source>
        <strain evidence="2">CBS 10737</strain>
    </source>
</reference>
<reference evidence="3" key="2">
    <citation type="submission" date="2013-07" db="EMBL/GenBank/DDBJ databases">
        <authorList>
            <consortium name="The Broad Institute Genome Sequencing Platform"/>
            <person name="Cuomo C."/>
            <person name="Litvintseva A."/>
            <person name="Chen Y."/>
            <person name="Heitman J."/>
            <person name="Sun S."/>
            <person name="Springer D."/>
            <person name="Dromer F."/>
            <person name="Young S.K."/>
            <person name="Zeng Q."/>
            <person name="Gargeya S."/>
            <person name="Fitzgerald M."/>
            <person name="Abouelleil A."/>
            <person name="Alvarado L."/>
            <person name="Berlin A.M."/>
            <person name="Chapman S.B."/>
            <person name="Dewar J."/>
            <person name="Goldberg J."/>
            <person name="Griggs A."/>
            <person name="Gujja S."/>
            <person name="Hansen M."/>
            <person name="Howarth C."/>
            <person name="Imamovic A."/>
            <person name="Larimer J."/>
            <person name="McCowan C."/>
            <person name="Murphy C."/>
            <person name="Pearson M."/>
            <person name="Priest M."/>
            <person name="Roberts A."/>
            <person name="Saif S."/>
            <person name="Shea T."/>
            <person name="Sykes S."/>
            <person name="Wortman J."/>
            <person name="Nusbaum C."/>
            <person name="Birren B."/>
        </authorList>
    </citation>
    <scope>NUCLEOTIDE SEQUENCE</scope>
    <source>
        <strain evidence="3">CBS 10737</strain>
    </source>
</reference>
<feature type="region of interest" description="Disordered" evidence="1">
    <location>
        <begin position="88"/>
        <end position="575"/>
    </location>
</feature>
<feature type="compositionally biased region" description="Basic residues" evidence="1">
    <location>
        <begin position="33"/>
        <end position="62"/>
    </location>
</feature>
<dbReference type="EMBL" id="KI894011">
    <property type="protein sequence ID" value="OCF49733.1"/>
    <property type="molecule type" value="Genomic_DNA"/>
</dbReference>
<feature type="compositionally biased region" description="Low complexity" evidence="1">
    <location>
        <begin position="11"/>
        <end position="23"/>
    </location>
</feature>
<sequence length="745" mass="80889">MSLSSATTLISPTSTKAATPSATVGGSSSHAHQPQRRASVHSSHVMKRKPSTHAAHTHHGNSNRRSSESEHGRRALAAGLAMHALDTTDALVKRKKEKRPLPSKNSRSDTHLPRLSRTTSMTSNTSHESHGRRPSRGGHKRSEESVSIVQDNGEEGEEVDEGEEGWESGDGGDHLEISPEKSKRGKSRANASQQTRKESSGMRRTVSDTSAEPTKTNDPIISEILDTKKKILTPSDAPHPPALTQKTTGFAGTTQQPDPSVPAQDPHPVVTPGPIRRNTSAKSLVGPISMEPTTSNDSAQPPPDPSVDMGRDEIRDKSRRPEASSRLRSTEGSGLPKSEAVQPTKEVSTSPSYPFPQMPSEADSHGESPQDDKQPESAKVKSQERQRHTSQPAPLPQSQPSASGSGSTRSRQTSQQYPQLRHRYSNSSLRSIQSLRAPPHPLNSPTGYRTQPTTATSRPGSLFGSPTKADARQRVSSMHHPPAPKPQVSYEMAKGQGWDEPILEEDIPRRSGNSNSQNRPQSSRKESVSSMRSIFAPLTAPTMSSPVRSSSGQGGRRKTALEAAAQASKMSSTNDPTAYHNSLGHANIPETVYLISRFLPNNSNNKKSINKRPKWEMNPSDLQHFQEDHEHGDVDENDGIKIGLTNGDYRESHESLVKTFKNLSINQQDQKRNRSGFNRNYSSTYNNLISPGMGIDGGGEGLLKNTNKDGYNLIVKKGFGGKTPFEMSLQRCLAQRPGGGNGIGF</sequence>
<feature type="compositionally biased region" description="Polar residues" evidence="1">
    <location>
        <begin position="541"/>
        <end position="551"/>
    </location>
</feature>
<dbReference type="EMBL" id="CP144523">
    <property type="protein sequence ID" value="WWC70218.1"/>
    <property type="molecule type" value="Genomic_DNA"/>
</dbReference>
<feature type="compositionally biased region" description="Polar residues" evidence="1">
    <location>
        <begin position="116"/>
        <end position="126"/>
    </location>
</feature>
<dbReference type="KEGG" id="kpin:30172626"/>
<dbReference type="RefSeq" id="XP_019010952.1">
    <property type="nucleotide sequence ID" value="XM_019155994.1"/>
</dbReference>
<feature type="compositionally biased region" description="Polar residues" evidence="1">
    <location>
        <begin position="425"/>
        <end position="434"/>
    </location>
</feature>
<accession>A0A1B9I2H1</accession>
<reference evidence="2" key="3">
    <citation type="submission" date="2016-07" db="EMBL/GenBank/DDBJ databases">
        <title>Evolution of pathogenesis and genome organization in the Tremellales.</title>
        <authorList>
            <person name="Cuomo C."/>
            <person name="Litvintseva A."/>
            <person name="Heitman J."/>
            <person name="Chen Y."/>
            <person name="Sun S."/>
            <person name="Springer D."/>
            <person name="Dromer F."/>
            <person name="Young S."/>
            <person name="Zeng Q."/>
            <person name="Chapman S."/>
            <person name="Gujja S."/>
            <person name="Saif S."/>
            <person name="Birren B."/>
        </authorList>
    </citation>
    <scope>NUCLEOTIDE SEQUENCE</scope>
    <source>
        <strain evidence="2">CBS 10737</strain>
    </source>
</reference>
<feature type="compositionally biased region" description="Basic and acidic residues" evidence="1">
    <location>
        <begin position="309"/>
        <end position="329"/>
    </location>
</feature>
<dbReference type="OrthoDB" id="2596711at2759"/>
<reference evidence="3" key="4">
    <citation type="submission" date="2024-02" db="EMBL/GenBank/DDBJ databases">
        <title>Comparative genomics of Cryptococcus and Kwoniella reveals pathogenesis evolution and contrasting modes of karyotype evolution via chromosome fusion or intercentromeric recombination.</title>
        <authorList>
            <person name="Coelho M.A."/>
            <person name="David-Palma M."/>
            <person name="Shea T."/>
            <person name="Bowers K."/>
            <person name="McGinley-Smith S."/>
            <person name="Mohammad A.W."/>
            <person name="Gnirke A."/>
            <person name="Yurkov A.M."/>
            <person name="Nowrousian M."/>
            <person name="Sun S."/>
            <person name="Cuomo C.A."/>
            <person name="Heitman J."/>
        </authorList>
    </citation>
    <scope>NUCLEOTIDE SEQUENCE</scope>
    <source>
        <strain evidence="3">CBS 10737</strain>
    </source>
</reference>
<name>A0A1B9I2H1_9TREE</name>
<dbReference type="GeneID" id="30172626"/>
<feature type="compositionally biased region" description="Low complexity" evidence="1">
    <location>
        <begin position="390"/>
        <end position="419"/>
    </location>
</feature>
<dbReference type="AlphaFoldDB" id="A0A1B9I2H1"/>
<feature type="compositionally biased region" description="Polar residues" evidence="1">
    <location>
        <begin position="207"/>
        <end position="219"/>
    </location>
</feature>
<keyword evidence="4" id="KW-1185">Reference proteome</keyword>
<feature type="compositionally biased region" description="Acidic residues" evidence="1">
    <location>
        <begin position="152"/>
        <end position="167"/>
    </location>
</feature>
<gene>
    <name evidence="2" type="ORF">I206_04257</name>
    <name evidence="3" type="ORF">I206_104168</name>
</gene>
<feature type="compositionally biased region" description="Polar residues" evidence="1">
    <location>
        <begin position="443"/>
        <end position="459"/>
    </location>
</feature>
<evidence type="ECO:0000256" key="1">
    <source>
        <dbReference type="SAM" id="MobiDB-lite"/>
    </source>
</evidence>
<feature type="compositionally biased region" description="Basic and acidic residues" evidence="1">
    <location>
        <begin position="171"/>
        <end position="182"/>
    </location>
</feature>